<feature type="compositionally biased region" description="Low complexity" evidence="1">
    <location>
        <begin position="47"/>
        <end position="66"/>
    </location>
</feature>
<feature type="region of interest" description="Disordered" evidence="1">
    <location>
        <begin position="28"/>
        <end position="79"/>
    </location>
</feature>
<organism evidence="2 3">
    <name type="scientific">Homarus americanus</name>
    <name type="common">American lobster</name>
    <dbReference type="NCBI Taxonomy" id="6706"/>
    <lineage>
        <taxon>Eukaryota</taxon>
        <taxon>Metazoa</taxon>
        <taxon>Ecdysozoa</taxon>
        <taxon>Arthropoda</taxon>
        <taxon>Crustacea</taxon>
        <taxon>Multicrustacea</taxon>
        <taxon>Malacostraca</taxon>
        <taxon>Eumalacostraca</taxon>
        <taxon>Eucarida</taxon>
        <taxon>Decapoda</taxon>
        <taxon>Pleocyemata</taxon>
        <taxon>Astacidea</taxon>
        <taxon>Nephropoidea</taxon>
        <taxon>Nephropidae</taxon>
        <taxon>Homarus</taxon>
    </lineage>
</organism>
<keyword evidence="3" id="KW-1185">Reference proteome</keyword>
<feature type="region of interest" description="Disordered" evidence="1">
    <location>
        <begin position="1"/>
        <end position="20"/>
    </location>
</feature>
<accession>A0A8J5JTL6</accession>
<feature type="compositionally biased region" description="Basic residues" evidence="1">
    <location>
        <begin position="67"/>
        <end position="76"/>
    </location>
</feature>
<reference evidence="2" key="1">
    <citation type="journal article" date="2021" name="Sci. Adv.">
        <title>The American lobster genome reveals insights on longevity, neural, and immune adaptations.</title>
        <authorList>
            <person name="Polinski J.M."/>
            <person name="Zimin A.V."/>
            <person name="Clark K.F."/>
            <person name="Kohn A.B."/>
            <person name="Sadowski N."/>
            <person name="Timp W."/>
            <person name="Ptitsyn A."/>
            <person name="Khanna P."/>
            <person name="Romanova D.Y."/>
            <person name="Williams P."/>
            <person name="Greenwood S.J."/>
            <person name="Moroz L.L."/>
            <person name="Walt D.R."/>
            <person name="Bodnar A.G."/>
        </authorList>
    </citation>
    <scope>NUCLEOTIDE SEQUENCE</scope>
    <source>
        <strain evidence="2">GMGI-L3</strain>
    </source>
</reference>
<dbReference type="AlphaFoldDB" id="A0A8J5JTL6"/>
<evidence type="ECO:0000256" key="1">
    <source>
        <dbReference type="SAM" id="MobiDB-lite"/>
    </source>
</evidence>
<gene>
    <name evidence="2" type="ORF">Hamer_G007515</name>
</gene>
<dbReference type="PANTHER" id="PTHR46113:SF1">
    <property type="entry name" value="PEPTIDASE M17 LEUCYL AMINOPEPTIDASE N-TERMINAL DOMAIN-CONTAINING PROTEIN"/>
    <property type="match status" value="1"/>
</dbReference>
<evidence type="ECO:0000313" key="2">
    <source>
        <dbReference type="EMBL" id="KAG7161853.1"/>
    </source>
</evidence>
<dbReference type="EMBL" id="JAHLQT010028808">
    <property type="protein sequence ID" value="KAG7161853.1"/>
    <property type="molecule type" value="Genomic_DNA"/>
</dbReference>
<evidence type="ECO:0000313" key="3">
    <source>
        <dbReference type="Proteomes" id="UP000747542"/>
    </source>
</evidence>
<protein>
    <submittedName>
        <fullName evidence="2">Uncharacterized protein</fullName>
    </submittedName>
</protein>
<dbReference type="PANTHER" id="PTHR46113">
    <property type="entry name" value="SNAC DOMAIN-CONTAINING PROTEIN"/>
    <property type="match status" value="1"/>
</dbReference>
<dbReference type="Proteomes" id="UP000747542">
    <property type="component" value="Unassembled WGS sequence"/>
</dbReference>
<sequence length="314" mass="34958">MASTSGSGPKTRKDNEVWLIGPTAHALTALAQKTKEDEKQGMNPPFSSSSESEEQVNSSASECSPPKKSKPGKPRAKNIMSPVLAKALDRTKISDRDAVHLIAAAAQTLGHNVEDIAVNRKTIRQSRMKLRVQSFKSAKEQFILNLDPTIPLVVHWDGKLLPETAGGKETYDRLPIIVSYEENEQLLNVSKLPNGTVVKPQDVNDIHLEDFVSSATSKFFDMLNLPTDFLQLSPSLWQTNAGYCKAQKKLKTMKVVNDVAERGVALIQDYIHVITKDEEQRQFLLQVVSDHRKNFPNSLKRTVIEALKKNDLCC</sequence>
<proteinExistence type="predicted"/>
<name>A0A8J5JTL6_HOMAM</name>
<comment type="caution">
    <text evidence="2">The sequence shown here is derived from an EMBL/GenBank/DDBJ whole genome shotgun (WGS) entry which is preliminary data.</text>
</comment>